<evidence type="ECO:0000256" key="4">
    <source>
        <dbReference type="SAM" id="MobiDB-lite"/>
    </source>
</evidence>
<feature type="region of interest" description="Disordered" evidence="4">
    <location>
        <begin position="181"/>
        <end position="305"/>
    </location>
</feature>
<evidence type="ECO:0000256" key="3">
    <source>
        <dbReference type="PROSITE-ProRule" id="PRU00176"/>
    </source>
</evidence>
<keyword evidence="7" id="KW-1185">Reference proteome</keyword>
<dbReference type="AlphaFoldDB" id="A0A4P9W3T5"/>
<name>A0A4P9W3T5_9FUNG</name>
<evidence type="ECO:0000313" key="7">
    <source>
        <dbReference type="Proteomes" id="UP000269721"/>
    </source>
</evidence>
<dbReference type="InterPro" id="IPR000504">
    <property type="entry name" value="RRM_dom"/>
</dbReference>
<feature type="domain" description="RRM" evidence="5">
    <location>
        <begin position="9"/>
        <end position="87"/>
    </location>
</feature>
<evidence type="ECO:0000256" key="2">
    <source>
        <dbReference type="ARBA" id="ARBA00022884"/>
    </source>
</evidence>
<dbReference type="Proteomes" id="UP000269721">
    <property type="component" value="Unassembled WGS sequence"/>
</dbReference>
<dbReference type="OrthoDB" id="6159137at2759"/>
<dbReference type="SUPFAM" id="SSF54928">
    <property type="entry name" value="RNA-binding domain, RBD"/>
    <property type="match status" value="2"/>
</dbReference>
<feature type="compositionally biased region" description="Pro residues" evidence="4">
    <location>
        <begin position="227"/>
        <end position="236"/>
    </location>
</feature>
<dbReference type="PANTHER" id="PTHR48027">
    <property type="entry name" value="HETEROGENEOUS NUCLEAR RIBONUCLEOPROTEIN 87F-RELATED"/>
    <property type="match status" value="1"/>
</dbReference>
<dbReference type="InterPro" id="IPR052462">
    <property type="entry name" value="SLIRP/GR-RBP-like"/>
</dbReference>
<dbReference type="InterPro" id="IPR012677">
    <property type="entry name" value="Nucleotide-bd_a/b_plait_sf"/>
</dbReference>
<feature type="compositionally biased region" description="Polar residues" evidence="4">
    <location>
        <begin position="244"/>
        <end position="259"/>
    </location>
</feature>
<feature type="domain" description="RRM" evidence="5">
    <location>
        <begin position="98"/>
        <end position="174"/>
    </location>
</feature>
<protein>
    <recommendedName>
        <fullName evidence="5">RRM domain-containing protein</fullName>
    </recommendedName>
</protein>
<keyword evidence="1" id="KW-0677">Repeat</keyword>
<sequence length="406" mass="44302">MADALDSYPTLFVSGLPPSITELDLVKVLNEMKMETKVVIERDQVTATPLGHIKLIFRYQPDAERFFATVNGSMFLGAKVQLTFKDPNMNFSNTSGSKTIVCKHIPRGVTSLEFYEVVRPFGRIISCKVMVDRTGTESYALLQYENQDHADKCLNDVSGVMLKGSQIAMSWQFPKNSPYQYPTTKGVTPRASFSKDQPLGPGNPTDPNWTGTPAVAPAASPNGWSQPPAPGTPPPAGGWTSGPNHQWQSGPQPGGNWSQPHAGPPSTSPIPPSQTGWHQGPGSPVPNGGPAPALHAWELPPPSSDSAVLDEKNLYVKNLEDHIDNLELFNMFRKFGRIISARVMRDDVSGRSKGFGFVSFEAGDQAARALREMNGKRYGLKSLVVNVAEPKGYRQTKLAYMHQNKA</sequence>
<organism evidence="6 7">
    <name type="scientific">Blyttiomyces helicus</name>
    <dbReference type="NCBI Taxonomy" id="388810"/>
    <lineage>
        <taxon>Eukaryota</taxon>
        <taxon>Fungi</taxon>
        <taxon>Fungi incertae sedis</taxon>
        <taxon>Chytridiomycota</taxon>
        <taxon>Chytridiomycota incertae sedis</taxon>
        <taxon>Chytridiomycetes</taxon>
        <taxon>Chytridiomycetes incertae sedis</taxon>
        <taxon>Blyttiomyces</taxon>
    </lineage>
</organism>
<gene>
    <name evidence="6" type="ORF">BDK51DRAFT_26946</name>
</gene>
<proteinExistence type="predicted"/>
<dbReference type="SMART" id="SM00360">
    <property type="entry name" value="RRM"/>
    <property type="match status" value="3"/>
</dbReference>
<dbReference type="PROSITE" id="PS50102">
    <property type="entry name" value="RRM"/>
    <property type="match status" value="3"/>
</dbReference>
<feature type="compositionally biased region" description="Pro residues" evidence="4">
    <location>
        <begin position="262"/>
        <end position="272"/>
    </location>
</feature>
<evidence type="ECO:0000256" key="1">
    <source>
        <dbReference type="ARBA" id="ARBA00022737"/>
    </source>
</evidence>
<accession>A0A4P9W3T5</accession>
<dbReference type="Gene3D" id="3.30.70.330">
    <property type="match status" value="3"/>
</dbReference>
<dbReference type="GO" id="GO:0003729">
    <property type="term" value="F:mRNA binding"/>
    <property type="evidence" value="ECO:0007669"/>
    <property type="project" value="UniProtKB-ARBA"/>
</dbReference>
<dbReference type="FunFam" id="3.30.70.330:FF:000383">
    <property type="entry name" value="Sex lethal, isoform D"/>
    <property type="match status" value="1"/>
</dbReference>
<feature type="domain" description="RRM" evidence="5">
    <location>
        <begin position="312"/>
        <end position="390"/>
    </location>
</feature>
<dbReference type="GO" id="GO:0010629">
    <property type="term" value="P:negative regulation of gene expression"/>
    <property type="evidence" value="ECO:0007669"/>
    <property type="project" value="UniProtKB-ARBA"/>
</dbReference>
<keyword evidence="2 3" id="KW-0694">RNA-binding</keyword>
<dbReference type="GO" id="GO:0005737">
    <property type="term" value="C:cytoplasm"/>
    <property type="evidence" value="ECO:0007669"/>
    <property type="project" value="UniProtKB-ARBA"/>
</dbReference>
<dbReference type="GO" id="GO:0009967">
    <property type="term" value="P:positive regulation of signal transduction"/>
    <property type="evidence" value="ECO:0007669"/>
    <property type="project" value="UniProtKB-ARBA"/>
</dbReference>
<reference evidence="7" key="1">
    <citation type="journal article" date="2018" name="Nat. Microbiol.">
        <title>Leveraging single-cell genomics to expand the fungal tree of life.</title>
        <authorList>
            <person name="Ahrendt S.R."/>
            <person name="Quandt C.A."/>
            <person name="Ciobanu D."/>
            <person name="Clum A."/>
            <person name="Salamov A."/>
            <person name="Andreopoulos B."/>
            <person name="Cheng J.F."/>
            <person name="Woyke T."/>
            <person name="Pelin A."/>
            <person name="Henrissat B."/>
            <person name="Reynolds N.K."/>
            <person name="Benny G.L."/>
            <person name="Smith M.E."/>
            <person name="James T.Y."/>
            <person name="Grigoriev I.V."/>
        </authorList>
    </citation>
    <scope>NUCLEOTIDE SEQUENCE [LARGE SCALE GENOMIC DNA]</scope>
</reference>
<dbReference type="EMBL" id="KZ997762">
    <property type="protein sequence ID" value="RKO86989.1"/>
    <property type="molecule type" value="Genomic_DNA"/>
</dbReference>
<dbReference type="Pfam" id="PF00076">
    <property type="entry name" value="RRM_1"/>
    <property type="match status" value="3"/>
</dbReference>
<dbReference type="CDD" id="cd00590">
    <property type="entry name" value="RRM_SF"/>
    <property type="match status" value="1"/>
</dbReference>
<evidence type="ECO:0000259" key="5">
    <source>
        <dbReference type="PROSITE" id="PS50102"/>
    </source>
</evidence>
<evidence type="ECO:0000313" key="6">
    <source>
        <dbReference type="EMBL" id="RKO86989.1"/>
    </source>
</evidence>
<dbReference type="InterPro" id="IPR035979">
    <property type="entry name" value="RBD_domain_sf"/>
</dbReference>